<dbReference type="EMBL" id="GG745373">
    <property type="protein sequence ID" value="KNE71611.1"/>
    <property type="molecule type" value="Genomic_DNA"/>
</dbReference>
<proteinExistence type="predicted"/>
<reference evidence="3 4" key="1">
    <citation type="submission" date="2009-11" db="EMBL/GenBank/DDBJ databases">
        <title>Annotation of Allomyces macrogynus ATCC 38327.</title>
        <authorList>
            <consortium name="The Broad Institute Genome Sequencing Platform"/>
            <person name="Russ C."/>
            <person name="Cuomo C."/>
            <person name="Burger G."/>
            <person name="Gray M.W."/>
            <person name="Holland P.W.H."/>
            <person name="King N."/>
            <person name="Lang F.B.F."/>
            <person name="Roger A.J."/>
            <person name="Ruiz-Trillo I."/>
            <person name="Young S.K."/>
            <person name="Zeng Q."/>
            <person name="Gargeya S."/>
            <person name="Fitzgerald M."/>
            <person name="Haas B."/>
            <person name="Abouelleil A."/>
            <person name="Alvarado L."/>
            <person name="Arachchi H.M."/>
            <person name="Berlin A."/>
            <person name="Chapman S.B."/>
            <person name="Gearin G."/>
            <person name="Goldberg J."/>
            <person name="Griggs A."/>
            <person name="Gujja S."/>
            <person name="Hansen M."/>
            <person name="Heiman D."/>
            <person name="Howarth C."/>
            <person name="Larimer J."/>
            <person name="Lui A."/>
            <person name="MacDonald P.J.P."/>
            <person name="McCowen C."/>
            <person name="Montmayeur A."/>
            <person name="Murphy C."/>
            <person name="Neiman D."/>
            <person name="Pearson M."/>
            <person name="Priest M."/>
            <person name="Roberts A."/>
            <person name="Saif S."/>
            <person name="Shea T."/>
            <person name="Sisk P."/>
            <person name="Stolte C."/>
            <person name="Sykes S."/>
            <person name="Wortman J."/>
            <person name="Nusbaum C."/>
            <person name="Birren B."/>
        </authorList>
    </citation>
    <scope>NUCLEOTIDE SEQUENCE [LARGE SCALE GENOMIC DNA]</scope>
    <source>
        <strain evidence="3 4">ATCC 38327</strain>
    </source>
</reference>
<feature type="region of interest" description="Disordered" evidence="1">
    <location>
        <begin position="1"/>
        <end position="21"/>
    </location>
</feature>
<organism evidence="3 4">
    <name type="scientific">Allomyces macrogynus (strain ATCC 38327)</name>
    <name type="common">Allomyces javanicus var. macrogynus</name>
    <dbReference type="NCBI Taxonomy" id="578462"/>
    <lineage>
        <taxon>Eukaryota</taxon>
        <taxon>Fungi</taxon>
        <taxon>Fungi incertae sedis</taxon>
        <taxon>Blastocladiomycota</taxon>
        <taxon>Blastocladiomycetes</taxon>
        <taxon>Blastocladiales</taxon>
        <taxon>Blastocladiaceae</taxon>
        <taxon>Allomyces</taxon>
    </lineage>
</organism>
<evidence type="ECO:0000256" key="1">
    <source>
        <dbReference type="SAM" id="MobiDB-lite"/>
    </source>
</evidence>
<dbReference type="Proteomes" id="UP000054350">
    <property type="component" value="Unassembled WGS sequence"/>
</dbReference>
<dbReference type="InterPro" id="IPR000626">
    <property type="entry name" value="Ubiquitin-like_dom"/>
</dbReference>
<reference evidence="4" key="2">
    <citation type="submission" date="2009-11" db="EMBL/GenBank/DDBJ databases">
        <title>The Genome Sequence of Allomyces macrogynus strain ATCC 38327.</title>
        <authorList>
            <consortium name="The Broad Institute Genome Sequencing Platform"/>
            <person name="Russ C."/>
            <person name="Cuomo C."/>
            <person name="Shea T."/>
            <person name="Young S.K."/>
            <person name="Zeng Q."/>
            <person name="Koehrsen M."/>
            <person name="Haas B."/>
            <person name="Borodovsky M."/>
            <person name="Guigo R."/>
            <person name="Alvarado L."/>
            <person name="Berlin A."/>
            <person name="Borenstein D."/>
            <person name="Chen Z."/>
            <person name="Engels R."/>
            <person name="Freedman E."/>
            <person name="Gellesch M."/>
            <person name="Goldberg J."/>
            <person name="Griggs A."/>
            <person name="Gujja S."/>
            <person name="Heiman D."/>
            <person name="Hepburn T."/>
            <person name="Howarth C."/>
            <person name="Jen D."/>
            <person name="Larson L."/>
            <person name="Lewis B."/>
            <person name="Mehta T."/>
            <person name="Park D."/>
            <person name="Pearson M."/>
            <person name="Roberts A."/>
            <person name="Saif S."/>
            <person name="Shenoy N."/>
            <person name="Sisk P."/>
            <person name="Stolte C."/>
            <person name="Sykes S."/>
            <person name="Walk T."/>
            <person name="White J."/>
            <person name="Yandava C."/>
            <person name="Burger G."/>
            <person name="Gray M.W."/>
            <person name="Holland P.W.H."/>
            <person name="King N."/>
            <person name="Lang F.B.F."/>
            <person name="Roger A.J."/>
            <person name="Ruiz-Trillo I."/>
            <person name="Lander E."/>
            <person name="Nusbaum C."/>
        </authorList>
    </citation>
    <scope>NUCLEOTIDE SEQUENCE [LARGE SCALE GENOMIC DNA]</scope>
    <source>
        <strain evidence="4">ATCC 38327</strain>
    </source>
</reference>
<evidence type="ECO:0000259" key="2">
    <source>
        <dbReference type="PROSITE" id="PS50053"/>
    </source>
</evidence>
<dbReference type="InterPro" id="IPR022617">
    <property type="entry name" value="Rad60/SUMO-like_dom"/>
</dbReference>
<dbReference type="SUPFAM" id="SSF54236">
    <property type="entry name" value="Ubiquitin-like"/>
    <property type="match status" value="1"/>
</dbReference>
<dbReference type="Pfam" id="PF11976">
    <property type="entry name" value="Rad60-SLD"/>
    <property type="match status" value="1"/>
</dbReference>
<feature type="compositionally biased region" description="Low complexity" evidence="1">
    <location>
        <begin position="1"/>
        <end position="18"/>
    </location>
</feature>
<keyword evidence="4" id="KW-1185">Reference proteome</keyword>
<feature type="domain" description="Ubiquitin-like" evidence="2">
    <location>
        <begin position="21"/>
        <end position="100"/>
    </location>
</feature>
<evidence type="ECO:0000313" key="3">
    <source>
        <dbReference type="EMBL" id="KNE71611.1"/>
    </source>
</evidence>
<accession>A0A0L0TA61</accession>
<dbReference type="PANTHER" id="PTHR10562">
    <property type="entry name" value="SMALL UBIQUITIN-RELATED MODIFIER"/>
    <property type="match status" value="1"/>
</dbReference>
<sequence>MSDMKSASPAPSAAPGGPTQITLKLRDLDSEGDDLEVRMRTSTKFIRLARTFATRQNRELSELRFMFKGRRILPTSEVPVADLGMVDGDTIEVSPKVMIGG</sequence>
<protein>
    <recommendedName>
        <fullName evidence="2">Ubiquitin-like domain-containing protein</fullName>
    </recommendedName>
</protein>
<dbReference type="PROSITE" id="PS50053">
    <property type="entry name" value="UBIQUITIN_2"/>
    <property type="match status" value="1"/>
</dbReference>
<dbReference type="AlphaFoldDB" id="A0A0L0TA61"/>
<dbReference type="OrthoDB" id="442921at2759"/>
<dbReference type="Gene3D" id="3.10.20.90">
    <property type="entry name" value="Phosphatidylinositol 3-kinase Catalytic Subunit, Chain A, domain 1"/>
    <property type="match status" value="1"/>
</dbReference>
<dbReference type="VEuPathDB" id="FungiDB:AMAG_20458"/>
<gene>
    <name evidence="3" type="ORF">AMAG_20458</name>
</gene>
<dbReference type="InterPro" id="IPR029071">
    <property type="entry name" value="Ubiquitin-like_domsf"/>
</dbReference>
<evidence type="ECO:0000313" key="4">
    <source>
        <dbReference type="Proteomes" id="UP000054350"/>
    </source>
</evidence>
<dbReference type="CDD" id="cd01763">
    <property type="entry name" value="Ubl_SUMO_like"/>
    <property type="match status" value="1"/>
</dbReference>
<name>A0A0L0TA61_ALLM3</name>